<name>A0ABU3DF62_9RHOB</name>
<dbReference type="RefSeq" id="WP_311689973.1">
    <property type="nucleotide sequence ID" value="NZ_JAVRHL010000002.1"/>
</dbReference>
<dbReference type="PANTHER" id="PTHR13061">
    <property type="entry name" value="DYNACTIN SUBUNIT P25"/>
    <property type="match status" value="1"/>
</dbReference>
<evidence type="ECO:0000313" key="2">
    <source>
        <dbReference type="Proteomes" id="UP001265259"/>
    </source>
</evidence>
<gene>
    <name evidence="1" type="ORF">RM543_05850</name>
</gene>
<dbReference type="CDD" id="cd04745">
    <property type="entry name" value="LbH_paaY_like"/>
    <property type="match status" value="1"/>
</dbReference>
<dbReference type="GO" id="GO:0016740">
    <property type="term" value="F:transferase activity"/>
    <property type="evidence" value="ECO:0007669"/>
    <property type="project" value="UniProtKB-KW"/>
</dbReference>
<organism evidence="1 2">
    <name type="scientific">Tropicimonas omnivorans</name>
    <dbReference type="NCBI Taxonomy" id="3075590"/>
    <lineage>
        <taxon>Bacteria</taxon>
        <taxon>Pseudomonadati</taxon>
        <taxon>Pseudomonadota</taxon>
        <taxon>Alphaproteobacteria</taxon>
        <taxon>Rhodobacterales</taxon>
        <taxon>Roseobacteraceae</taxon>
        <taxon>Tropicimonas</taxon>
    </lineage>
</organism>
<dbReference type="InterPro" id="IPR011004">
    <property type="entry name" value="Trimer_LpxA-like_sf"/>
</dbReference>
<comment type="caution">
    <text evidence="1">The sequence shown here is derived from an EMBL/GenBank/DDBJ whole genome shotgun (WGS) entry which is preliminary data.</text>
</comment>
<reference evidence="1 2" key="1">
    <citation type="submission" date="2023-09" db="EMBL/GenBank/DDBJ databases">
        <authorList>
            <person name="Rey-Velasco X."/>
        </authorList>
    </citation>
    <scope>NUCLEOTIDE SEQUENCE [LARGE SCALE GENOMIC DNA]</scope>
    <source>
        <strain evidence="1 2">F158</strain>
    </source>
</reference>
<dbReference type="Proteomes" id="UP001265259">
    <property type="component" value="Unassembled WGS sequence"/>
</dbReference>
<dbReference type="Gene3D" id="2.160.10.10">
    <property type="entry name" value="Hexapeptide repeat proteins"/>
    <property type="match status" value="1"/>
</dbReference>
<dbReference type="InterPro" id="IPR050484">
    <property type="entry name" value="Transf_Hexapept/Carb_Anhydrase"/>
</dbReference>
<dbReference type="SUPFAM" id="SSF51161">
    <property type="entry name" value="Trimeric LpxA-like enzymes"/>
    <property type="match status" value="1"/>
</dbReference>
<proteinExistence type="predicted"/>
<keyword evidence="1" id="KW-0808">Transferase</keyword>
<keyword evidence="2" id="KW-1185">Reference proteome</keyword>
<dbReference type="PANTHER" id="PTHR13061:SF29">
    <property type="entry name" value="GAMMA CARBONIC ANHYDRASE-LIKE 1, MITOCHONDRIAL-RELATED"/>
    <property type="match status" value="1"/>
</dbReference>
<protein>
    <submittedName>
        <fullName evidence="1">Transferase hexapeptide repeat family protein</fullName>
    </submittedName>
</protein>
<dbReference type="EMBL" id="JAVRHL010000002">
    <property type="protein sequence ID" value="MDT0682199.1"/>
    <property type="molecule type" value="Genomic_DNA"/>
</dbReference>
<accession>A0ABU3DF62</accession>
<evidence type="ECO:0000313" key="1">
    <source>
        <dbReference type="EMBL" id="MDT0682199.1"/>
    </source>
</evidence>
<sequence>MTPQVYAWDGIRPVIDPAAFVHPAAILIGDVIVGAECYVGPGAVLRGDFGRVELKPGSNLQETCVCHAFPGKDVVVEEEGHVGHGAILHGCLIGRNALVGMNSVVMDEAVLGESAILGAQAFVKAGQTIPPRTMAVGSPAKVLRELTEEEIAWKRQGTGVYRQLALEARDRLTVAEPLSAVEAGRKRAEAPDYDPLVLERRGFSERP</sequence>